<sequence length="96" mass="10724">MPTISAQVSYPIELREGLELPKGKTIGILIEIHEDGVIARIEAMPEIYASGATVAEARTNLIRAIEDEFAFLSKHESELSDALKERLFRLRKVMGE</sequence>
<keyword evidence="2" id="KW-1185">Reference proteome</keyword>
<dbReference type="SUPFAM" id="SSF143100">
    <property type="entry name" value="TTHA1013/TTHA0281-like"/>
    <property type="match status" value="1"/>
</dbReference>
<dbReference type="Gene3D" id="3.30.160.250">
    <property type="match status" value="1"/>
</dbReference>
<gene>
    <name evidence="1" type="ORF">M2350_000921</name>
</gene>
<name>A0ABT2EM43_9BACT</name>
<comment type="caution">
    <text evidence="1">The sequence shown here is derived from an EMBL/GenBank/DDBJ whole genome shotgun (WGS) entry which is preliminary data.</text>
</comment>
<reference evidence="1 2" key="1">
    <citation type="submission" date="2022-08" db="EMBL/GenBank/DDBJ databases">
        <title>Bacterial and archaeal communities from various locations to study Microbial Dark Matter (Phase II).</title>
        <authorList>
            <person name="Stepanauskas R."/>
        </authorList>
    </citation>
    <scope>NUCLEOTIDE SEQUENCE [LARGE SCALE GENOMIC DNA]</scope>
    <source>
        <strain evidence="1 2">PD1</strain>
    </source>
</reference>
<dbReference type="EMBL" id="JANUCP010000002">
    <property type="protein sequence ID" value="MCS3918521.1"/>
    <property type="molecule type" value="Genomic_DNA"/>
</dbReference>
<organism evidence="1 2">
    <name type="scientific">Candidatus Fervidibacter sacchari</name>
    <dbReference type="NCBI Taxonomy" id="1448929"/>
    <lineage>
        <taxon>Bacteria</taxon>
        <taxon>Candidatus Fervidibacterota</taxon>
        <taxon>Candidatus Fervidibacter</taxon>
    </lineage>
</organism>
<dbReference type="RefSeq" id="WP_018196132.1">
    <property type="nucleotide sequence ID" value="NZ_CP130454.1"/>
</dbReference>
<evidence type="ECO:0000313" key="2">
    <source>
        <dbReference type="Proteomes" id="UP001204798"/>
    </source>
</evidence>
<dbReference type="Proteomes" id="UP001204798">
    <property type="component" value="Unassembled WGS sequence"/>
</dbReference>
<accession>A0ABT2EM43</accession>
<proteinExistence type="predicted"/>
<evidence type="ECO:0000313" key="1">
    <source>
        <dbReference type="EMBL" id="MCS3918521.1"/>
    </source>
</evidence>
<protein>
    <submittedName>
        <fullName evidence="1">RNase H-like HicB family nuclease</fullName>
    </submittedName>
</protein>
<dbReference type="InterPro" id="IPR035069">
    <property type="entry name" value="TTHA1013/TTHA0281-like"/>
</dbReference>